<dbReference type="NCBIfam" id="TIGR00054">
    <property type="entry name" value="RIP metalloprotease RseP"/>
    <property type="match status" value="1"/>
</dbReference>
<proteinExistence type="inferred from homology"/>
<dbReference type="RefSeq" id="WP_069327345.1">
    <property type="nucleotide sequence ID" value="NZ_MDER01000035.1"/>
</dbReference>
<feature type="transmembrane region" description="Helical" evidence="11">
    <location>
        <begin position="169"/>
        <end position="191"/>
    </location>
</feature>
<evidence type="ECO:0000259" key="12">
    <source>
        <dbReference type="PROSITE" id="PS50106"/>
    </source>
</evidence>
<dbReference type="PATRIC" id="fig|1886670.3.peg.1959"/>
<dbReference type="SUPFAM" id="SSF50156">
    <property type="entry name" value="PDZ domain-like"/>
    <property type="match status" value="1"/>
</dbReference>
<reference evidence="13 14" key="1">
    <citation type="submission" date="2016-08" db="EMBL/GenBank/DDBJ databases">
        <title>Genome sequencing of Paenibacillus sp. TI45-13ar, isolated from Korean traditional nuruk.</title>
        <authorList>
            <person name="Kim S.-J."/>
        </authorList>
    </citation>
    <scope>NUCLEOTIDE SEQUENCE [LARGE SCALE GENOMIC DNA]</scope>
    <source>
        <strain evidence="13 14">TI45-13ar</strain>
    </source>
</reference>
<comment type="cofactor">
    <cofactor evidence="1 11">
        <name>Zn(2+)</name>
        <dbReference type="ChEBI" id="CHEBI:29105"/>
    </cofactor>
</comment>
<evidence type="ECO:0000256" key="11">
    <source>
        <dbReference type="RuleBase" id="RU362031"/>
    </source>
</evidence>
<dbReference type="EMBL" id="MDER01000035">
    <property type="protein sequence ID" value="ODP28631.1"/>
    <property type="molecule type" value="Genomic_DNA"/>
</dbReference>
<evidence type="ECO:0000256" key="1">
    <source>
        <dbReference type="ARBA" id="ARBA00001947"/>
    </source>
</evidence>
<keyword evidence="7 11" id="KW-0862">Zinc</keyword>
<keyword evidence="8 11" id="KW-1133">Transmembrane helix</keyword>
<keyword evidence="5 11" id="KW-0812">Transmembrane</keyword>
<dbReference type="PANTHER" id="PTHR42837">
    <property type="entry name" value="REGULATOR OF SIGMA-E PROTEASE RSEP"/>
    <property type="match status" value="1"/>
</dbReference>
<evidence type="ECO:0000256" key="3">
    <source>
        <dbReference type="ARBA" id="ARBA00007931"/>
    </source>
</evidence>
<feature type="transmembrane region" description="Helical" evidence="11">
    <location>
        <begin position="349"/>
        <end position="366"/>
    </location>
</feature>
<keyword evidence="9 11" id="KW-0482">Metalloprotease</keyword>
<dbReference type="Gene3D" id="2.30.42.10">
    <property type="match status" value="1"/>
</dbReference>
<evidence type="ECO:0000256" key="2">
    <source>
        <dbReference type="ARBA" id="ARBA00004141"/>
    </source>
</evidence>
<keyword evidence="4 13" id="KW-0645">Protease</keyword>
<dbReference type="EC" id="3.4.24.-" evidence="11"/>
<name>A0A1E3L4W0_9BACL</name>
<accession>A0A1E3L4W0</accession>
<dbReference type="Proteomes" id="UP000094578">
    <property type="component" value="Unassembled WGS sequence"/>
</dbReference>
<dbReference type="InterPro" id="IPR036034">
    <property type="entry name" value="PDZ_sf"/>
</dbReference>
<evidence type="ECO:0000256" key="5">
    <source>
        <dbReference type="ARBA" id="ARBA00022692"/>
    </source>
</evidence>
<dbReference type="CDD" id="cd23081">
    <property type="entry name" value="cpPDZ_EcRseP-like"/>
    <property type="match status" value="1"/>
</dbReference>
<dbReference type="PROSITE" id="PS50106">
    <property type="entry name" value="PDZ"/>
    <property type="match status" value="1"/>
</dbReference>
<dbReference type="InterPro" id="IPR004387">
    <property type="entry name" value="Pept_M50_Zn"/>
</dbReference>
<evidence type="ECO:0000256" key="9">
    <source>
        <dbReference type="ARBA" id="ARBA00023049"/>
    </source>
</evidence>
<evidence type="ECO:0000256" key="4">
    <source>
        <dbReference type="ARBA" id="ARBA00022670"/>
    </source>
</evidence>
<dbReference type="GO" id="GO:0004222">
    <property type="term" value="F:metalloendopeptidase activity"/>
    <property type="evidence" value="ECO:0007669"/>
    <property type="project" value="InterPro"/>
</dbReference>
<comment type="similarity">
    <text evidence="3 11">Belongs to the peptidase M50B family.</text>
</comment>
<protein>
    <recommendedName>
        <fullName evidence="11">Zinc metalloprotease</fullName>
        <ecNumber evidence="11">3.4.24.-</ecNumber>
    </recommendedName>
</protein>
<evidence type="ECO:0000256" key="8">
    <source>
        <dbReference type="ARBA" id="ARBA00022989"/>
    </source>
</evidence>
<feature type="domain" description="PDZ" evidence="12">
    <location>
        <begin position="195"/>
        <end position="261"/>
    </location>
</feature>
<evidence type="ECO:0000256" key="6">
    <source>
        <dbReference type="ARBA" id="ARBA00022801"/>
    </source>
</evidence>
<evidence type="ECO:0000256" key="10">
    <source>
        <dbReference type="ARBA" id="ARBA00023136"/>
    </source>
</evidence>
<comment type="caution">
    <text evidence="13">The sequence shown here is derived from an EMBL/GenBank/DDBJ whole genome shotgun (WGS) entry which is preliminary data.</text>
</comment>
<keyword evidence="11" id="KW-0479">Metal-binding</keyword>
<keyword evidence="14" id="KW-1185">Reference proteome</keyword>
<dbReference type="InterPro" id="IPR008915">
    <property type="entry name" value="Peptidase_M50"/>
</dbReference>
<dbReference type="GO" id="GO:0006508">
    <property type="term" value="P:proteolysis"/>
    <property type="evidence" value="ECO:0007669"/>
    <property type="project" value="UniProtKB-KW"/>
</dbReference>
<keyword evidence="6 11" id="KW-0378">Hydrolase</keyword>
<dbReference type="STRING" id="1886670.PTI45_01926"/>
<gene>
    <name evidence="13" type="primary">rseP</name>
    <name evidence="13" type="ORF">PTI45_01926</name>
</gene>
<comment type="subcellular location">
    <subcellularLocation>
        <location evidence="2">Membrane</location>
        <topology evidence="2">Multi-pass membrane protein</topology>
    </subcellularLocation>
</comment>
<dbReference type="Pfam" id="PF02163">
    <property type="entry name" value="Peptidase_M50"/>
    <property type="match status" value="1"/>
</dbReference>
<dbReference type="SMART" id="SM00228">
    <property type="entry name" value="PDZ"/>
    <property type="match status" value="1"/>
</dbReference>
<dbReference type="InterPro" id="IPR001478">
    <property type="entry name" value="PDZ"/>
</dbReference>
<evidence type="ECO:0000313" key="13">
    <source>
        <dbReference type="EMBL" id="ODP28631.1"/>
    </source>
</evidence>
<dbReference type="CDD" id="cd06163">
    <property type="entry name" value="S2P-M50_PDZ_RseP-like"/>
    <property type="match status" value="1"/>
</dbReference>
<feature type="transmembrane region" description="Helical" evidence="11">
    <location>
        <begin position="6"/>
        <end position="28"/>
    </location>
</feature>
<evidence type="ECO:0000313" key="14">
    <source>
        <dbReference type="Proteomes" id="UP000094578"/>
    </source>
</evidence>
<sequence>METLQVVVMTVLMFFIIVTVHEWGHYYFAKRAGVLVREFAIGFGPKLFSYKKDETVFTLRLLPFGGYARMAGEDPELVEIQPGQTIAIRTANEVVKTIFVDQLDNRKNVIRGEVQSIDIIDDLKIVLDVDGDIQTFNVDPKAMMSIKGQDIQIAPRNRQFNSATVGQRALSIFAGPAMNFILAFILCLILVRMTGVPVENPTGVILGQVTSDSPAQSSGLLKGDLVEKVNGTEIAGDSVKMISLIESSAGKPMEWTIERGGQEQTVTITPKANEKNVGKVGVAVEPQTRSASFGETFSYAGERFIDMSTTILTSLKMLIFGQFHLDDLAGPVGTIQVTTEVARQGLDSMILWTALISTNLGIFNLLPIPALDGSRLIFLLVEWIRRKPLEPSKEGLVHLIGFGMLFLLMIAVTYNDIVRLIKG</sequence>
<dbReference type="AlphaFoldDB" id="A0A1E3L4W0"/>
<dbReference type="GO" id="GO:0016020">
    <property type="term" value="C:membrane"/>
    <property type="evidence" value="ECO:0007669"/>
    <property type="project" value="UniProtKB-SubCell"/>
</dbReference>
<feature type="transmembrane region" description="Helical" evidence="11">
    <location>
        <begin position="395"/>
        <end position="414"/>
    </location>
</feature>
<keyword evidence="10 11" id="KW-0472">Membrane</keyword>
<evidence type="ECO:0000256" key="7">
    <source>
        <dbReference type="ARBA" id="ARBA00022833"/>
    </source>
</evidence>
<dbReference type="PANTHER" id="PTHR42837:SF2">
    <property type="entry name" value="MEMBRANE METALLOPROTEASE ARASP2, CHLOROPLASTIC-RELATED"/>
    <property type="match status" value="1"/>
</dbReference>
<dbReference type="GO" id="GO:0046872">
    <property type="term" value="F:metal ion binding"/>
    <property type="evidence" value="ECO:0007669"/>
    <property type="project" value="UniProtKB-KW"/>
</dbReference>
<organism evidence="13 14">
    <name type="scientific">Paenibacillus nuruki</name>
    <dbReference type="NCBI Taxonomy" id="1886670"/>
    <lineage>
        <taxon>Bacteria</taxon>
        <taxon>Bacillati</taxon>
        <taxon>Bacillota</taxon>
        <taxon>Bacilli</taxon>
        <taxon>Bacillales</taxon>
        <taxon>Paenibacillaceae</taxon>
        <taxon>Paenibacillus</taxon>
    </lineage>
</organism>